<dbReference type="AlphaFoldDB" id="A0A5B8FXW8"/>
<dbReference type="OrthoDB" id="9803988at2"/>
<dbReference type="KEGG" id="ppru:FDP22_05855"/>
<evidence type="ECO:0000256" key="3">
    <source>
        <dbReference type="SAM" id="SignalP"/>
    </source>
</evidence>
<dbReference type="RefSeq" id="WP_138575750.1">
    <property type="nucleotide sequence ID" value="NZ_CP040818.1"/>
</dbReference>
<comment type="similarity">
    <text evidence="2">Belongs to the bacterial solute-binding protein 5 family.</text>
</comment>
<organism evidence="5 6">
    <name type="scientific">Paroceanicella profunda</name>
    <dbReference type="NCBI Taxonomy" id="2579971"/>
    <lineage>
        <taxon>Bacteria</taxon>
        <taxon>Pseudomonadati</taxon>
        <taxon>Pseudomonadota</taxon>
        <taxon>Alphaproteobacteria</taxon>
        <taxon>Rhodobacterales</taxon>
        <taxon>Paracoccaceae</taxon>
        <taxon>Paroceanicella</taxon>
    </lineage>
</organism>
<evidence type="ECO:0000256" key="1">
    <source>
        <dbReference type="ARBA" id="ARBA00004418"/>
    </source>
</evidence>
<dbReference type="PANTHER" id="PTHR30290">
    <property type="entry name" value="PERIPLASMIC BINDING COMPONENT OF ABC TRANSPORTER"/>
    <property type="match status" value="1"/>
</dbReference>
<dbReference type="SUPFAM" id="SSF53850">
    <property type="entry name" value="Periplasmic binding protein-like II"/>
    <property type="match status" value="1"/>
</dbReference>
<sequence length="505" mass="54979">MKSLRSFAPPALACAALALSLAFSAAGTAGAKDLLTIDLVNEPSSLDPQGQWNPDSYYVYRNIFDNLVTRDNDGTIVPEVAVSWKRLSDTEMEFTLRDDITFHDGTKLTPEDVVYTVDRITDPAFGSPQLGQFNKIVKAEATGPNTVVLTTDGPYPVLLPQLVKLSIIPMHVVEEVGKDAFNLSPVGSGPYKFASWDRGVQVTLTRNDDYWGTKGAFPNVSFRAVPDAATRLANLQAGAADLVVTLDSDQAAQLEGSTTARPLIVQTERVGYLALNSTKPPLDDVRMRRAIAEAIDKEGIAEGILAGGERVVGEIASPAHFGWVDGIDPFPYDPEDAKALIAEVGDAAATPMELATSPVFDQRVVQAIQQMLTDVGLKVDIRMTDMATWLKDQQVDDAAAPMLTFSRWSCACQDADGIMFPLLHSSSGWSRWSSPEVDAALEEGRSVLDEEDRLAAYTRVHEIVKDEVPIIPLYQAAIIYGGNAKLEWQPTANESMFLNRMSWAE</sequence>
<reference evidence="5 6" key="1">
    <citation type="submission" date="2019-06" db="EMBL/GenBank/DDBJ databases">
        <title>Genome sequence of Rhodobacteraceae bacterium D4M1.</title>
        <authorList>
            <person name="Cao J."/>
        </authorList>
    </citation>
    <scope>NUCLEOTIDE SEQUENCE [LARGE SCALE GENOMIC DNA]</scope>
    <source>
        <strain evidence="5 6">D4M1</strain>
    </source>
</reference>
<dbReference type="InterPro" id="IPR000914">
    <property type="entry name" value="SBP_5_dom"/>
</dbReference>
<dbReference type="GO" id="GO:0030288">
    <property type="term" value="C:outer membrane-bounded periplasmic space"/>
    <property type="evidence" value="ECO:0007669"/>
    <property type="project" value="UniProtKB-ARBA"/>
</dbReference>
<protein>
    <submittedName>
        <fullName evidence="5">Peptide ABC transporter</fullName>
    </submittedName>
</protein>
<name>A0A5B8FXW8_9RHOB</name>
<evidence type="ECO:0000259" key="4">
    <source>
        <dbReference type="Pfam" id="PF00496"/>
    </source>
</evidence>
<proteinExistence type="inferred from homology"/>
<dbReference type="EMBL" id="CP040818">
    <property type="protein sequence ID" value="QDL91352.1"/>
    <property type="molecule type" value="Genomic_DNA"/>
</dbReference>
<dbReference type="PIRSF" id="PIRSF002741">
    <property type="entry name" value="MppA"/>
    <property type="match status" value="1"/>
</dbReference>
<dbReference type="GO" id="GO:0015833">
    <property type="term" value="P:peptide transport"/>
    <property type="evidence" value="ECO:0007669"/>
    <property type="project" value="TreeGrafter"/>
</dbReference>
<feature type="signal peptide" evidence="3">
    <location>
        <begin position="1"/>
        <end position="31"/>
    </location>
</feature>
<accession>A0A5B8FXW8</accession>
<gene>
    <name evidence="5" type="ORF">FDP22_05855</name>
</gene>
<dbReference type="GO" id="GO:1904680">
    <property type="term" value="F:peptide transmembrane transporter activity"/>
    <property type="evidence" value="ECO:0007669"/>
    <property type="project" value="TreeGrafter"/>
</dbReference>
<comment type="subcellular location">
    <subcellularLocation>
        <location evidence="1">Periplasm</location>
    </subcellularLocation>
</comment>
<feature type="domain" description="Solute-binding protein family 5" evidence="4">
    <location>
        <begin position="75"/>
        <end position="427"/>
    </location>
</feature>
<dbReference type="Gene3D" id="3.90.76.10">
    <property type="entry name" value="Dipeptide-binding Protein, Domain 1"/>
    <property type="match status" value="1"/>
</dbReference>
<dbReference type="Proteomes" id="UP000305888">
    <property type="component" value="Chromosome"/>
</dbReference>
<keyword evidence="6" id="KW-1185">Reference proteome</keyword>
<dbReference type="Pfam" id="PF00496">
    <property type="entry name" value="SBP_bac_5"/>
    <property type="match status" value="1"/>
</dbReference>
<feature type="chain" id="PRO_5022993864" evidence="3">
    <location>
        <begin position="32"/>
        <end position="505"/>
    </location>
</feature>
<evidence type="ECO:0000313" key="6">
    <source>
        <dbReference type="Proteomes" id="UP000305888"/>
    </source>
</evidence>
<dbReference type="InterPro" id="IPR030678">
    <property type="entry name" value="Peptide/Ni-bd"/>
</dbReference>
<evidence type="ECO:0000313" key="5">
    <source>
        <dbReference type="EMBL" id="QDL91352.1"/>
    </source>
</evidence>
<dbReference type="GO" id="GO:0043190">
    <property type="term" value="C:ATP-binding cassette (ABC) transporter complex"/>
    <property type="evidence" value="ECO:0007669"/>
    <property type="project" value="InterPro"/>
</dbReference>
<keyword evidence="3" id="KW-0732">Signal</keyword>
<dbReference type="Gene3D" id="3.10.105.10">
    <property type="entry name" value="Dipeptide-binding Protein, Domain 3"/>
    <property type="match status" value="1"/>
</dbReference>
<evidence type="ECO:0000256" key="2">
    <source>
        <dbReference type="ARBA" id="ARBA00005695"/>
    </source>
</evidence>
<dbReference type="Gene3D" id="3.40.190.10">
    <property type="entry name" value="Periplasmic binding protein-like II"/>
    <property type="match status" value="1"/>
</dbReference>
<dbReference type="InterPro" id="IPR039424">
    <property type="entry name" value="SBP_5"/>
</dbReference>